<dbReference type="GO" id="GO:0000981">
    <property type="term" value="F:DNA-binding transcription factor activity, RNA polymerase II-specific"/>
    <property type="evidence" value="ECO:0007669"/>
    <property type="project" value="TreeGrafter"/>
</dbReference>
<evidence type="ECO:0000256" key="11">
    <source>
        <dbReference type="PROSITE-ProRule" id="PRU00042"/>
    </source>
</evidence>
<dbReference type="GeneTree" id="ENSGT01150000286952"/>
<evidence type="ECO:0000256" key="8">
    <source>
        <dbReference type="ARBA" id="ARBA00023125"/>
    </source>
</evidence>
<dbReference type="GO" id="GO:0042802">
    <property type="term" value="F:identical protein binding"/>
    <property type="evidence" value="ECO:0007669"/>
    <property type="project" value="UniProtKB-ARBA"/>
</dbReference>
<dbReference type="Gene3D" id="3.30.160.60">
    <property type="entry name" value="Classic Zinc Finger"/>
    <property type="match status" value="3"/>
</dbReference>
<keyword evidence="3" id="KW-0479">Metal-binding</keyword>
<dbReference type="GO" id="GO:0005634">
    <property type="term" value="C:nucleus"/>
    <property type="evidence" value="ECO:0007669"/>
    <property type="project" value="UniProtKB-SubCell"/>
</dbReference>
<evidence type="ECO:0000256" key="1">
    <source>
        <dbReference type="ARBA" id="ARBA00004123"/>
    </source>
</evidence>
<proteinExistence type="inferred from homology"/>
<evidence type="ECO:0000256" key="4">
    <source>
        <dbReference type="ARBA" id="ARBA00022737"/>
    </source>
</evidence>
<dbReference type="SMART" id="SM00355">
    <property type="entry name" value="ZnF_C2H2"/>
    <property type="match status" value="2"/>
</dbReference>
<evidence type="ECO:0000256" key="7">
    <source>
        <dbReference type="ARBA" id="ARBA00023015"/>
    </source>
</evidence>
<evidence type="ECO:0000256" key="5">
    <source>
        <dbReference type="ARBA" id="ARBA00022771"/>
    </source>
</evidence>
<keyword evidence="7" id="KW-0805">Transcription regulation</keyword>
<evidence type="ECO:0000256" key="3">
    <source>
        <dbReference type="ARBA" id="ARBA00022723"/>
    </source>
</evidence>
<sequence>MRTHTGEKLHSCETFCGKELAHSTTLKIHMRIHTGERPFVCVTCGNRFINNSNLKLHMKTRHTTIHTGEKLHACDTCGKSFRHTNTPFVSSPLRHMREVIHQIVNVKKSHENTHGGETVLLWAKKHLVLIFSTTSGIMSL</sequence>
<dbReference type="GO" id="GO:0008270">
    <property type="term" value="F:zinc ion binding"/>
    <property type="evidence" value="ECO:0007669"/>
    <property type="project" value="UniProtKB-KW"/>
</dbReference>
<dbReference type="FunFam" id="3.30.160.60:FF:000624">
    <property type="entry name" value="zinc finger protein 697"/>
    <property type="match status" value="1"/>
</dbReference>
<dbReference type="Pfam" id="PF00096">
    <property type="entry name" value="zf-C2H2"/>
    <property type="match status" value="2"/>
</dbReference>
<organism evidence="13">
    <name type="scientific">Stegastes partitus</name>
    <name type="common">bicolor damselfish</name>
    <dbReference type="NCBI Taxonomy" id="144197"/>
    <lineage>
        <taxon>Eukaryota</taxon>
        <taxon>Metazoa</taxon>
        <taxon>Chordata</taxon>
        <taxon>Craniata</taxon>
        <taxon>Vertebrata</taxon>
        <taxon>Euteleostomi</taxon>
        <taxon>Actinopterygii</taxon>
        <taxon>Neopterygii</taxon>
        <taxon>Teleostei</taxon>
        <taxon>Neoteleostei</taxon>
        <taxon>Acanthomorphata</taxon>
        <taxon>Ovalentaria</taxon>
        <taxon>Pomacentridae</taxon>
        <taxon>Stegastes</taxon>
    </lineage>
</organism>
<feature type="domain" description="C2H2-type" evidence="12">
    <location>
        <begin position="10"/>
        <end position="38"/>
    </location>
</feature>
<dbReference type="FunFam" id="3.30.160.60:FF:000508">
    <property type="entry name" value="Myeloid zinc finger 1"/>
    <property type="match status" value="1"/>
</dbReference>
<dbReference type="InterPro" id="IPR036236">
    <property type="entry name" value="Znf_C2H2_sf"/>
</dbReference>
<evidence type="ECO:0000313" key="13">
    <source>
        <dbReference type="Ensembl" id="ENSSPAP00000024101.1"/>
    </source>
</evidence>
<dbReference type="PANTHER" id="PTHR24394:SF29">
    <property type="entry name" value="MYONEURIN"/>
    <property type="match status" value="1"/>
</dbReference>
<dbReference type="PROSITE" id="PS50157">
    <property type="entry name" value="ZINC_FINGER_C2H2_2"/>
    <property type="match status" value="2"/>
</dbReference>
<evidence type="ECO:0000256" key="6">
    <source>
        <dbReference type="ARBA" id="ARBA00022833"/>
    </source>
</evidence>
<protein>
    <recommendedName>
        <fullName evidence="12">C2H2-type domain-containing protein</fullName>
    </recommendedName>
</protein>
<dbReference type="FunFam" id="3.30.160.60:FF:000100">
    <property type="entry name" value="Zinc finger 45-like"/>
    <property type="match status" value="1"/>
</dbReference>
<name>A0A3B5AUG7_9TELE</name>
<keyword evidence="4" id="KW-0677">Repeat</keyword>
<feature type="domain" description="C2H2-type" evidence="12">
    <location>
        <begin position="39"/>
        <end position="71"/>
    </location>
</feature>
<keyword evidence="9" id="KW-0804">Transcription</keyword>
<dbReference type="PANTHER" id="PTHR24394">
    <property type="entry name" value="ZINC FINGER PROTEIN"/>
    <property type="match status" value="1"/>
</dbReference>
<dbReference type="Ensembl" id="ENSSPAT00000024500.1">
    <property type="protein sequence ID" value="ENSSPAP00000024101.1"/>
    <property type="gene ID" value="ENSSPAG00000018207.1"/>
</dbReference>
<dbReference type="SUPFAM" id="SSF57667">
    <property type="entry name" value="beta-beta-alpha zinc fingers"/>
    <property type="match status" value="1"/>
</dbReference>
<evidence type="ECO:0000256" key="2">
    <source>
        <dbReference type="ARBA" id="ARBA00006991"/>
    </source>
</evidence>
<keyword evidence="6" id="KW-0862">Zinc</keyword>
<accession>A0A3B5AUG7</accession>
<evidence type="ECO:0000256" key="9">
    <source>
        <dbReference type="ARBA" id="ARBA00023163"/>
    </source>
</evidence>
<reference evidence="13" key="1">
    <citation type="submission" date="2023-09" db="UniProtKB">
        <authorList>
            <consortium name="Ensembl"/>
        </authorList>
    </citation>
    <scope>IDENTIFICATION</scope>
</reference>
<dbReference type="AlphaFoldDB" id="A0A3B5AUG7"/>
<dbReference type="InterPro" id="IPR013087">
    <property type="entry name" value="Znf_C2H2_type"/>
</dbReference>
<keyword evidence="8" id="KW-0238">DNA-binding</keyword>
<keyword evidence="5 11" id="KW-0863">Zinc-finger</keyword>
<evidence type="ECO:0000259" key="12">
    <source>
        <dbReference type="PROSITE" id="PS50157"/>
    </source>
</evidence>
<dbReference type="GO" id="GO:0003677">
    <property type="term" value="F:DNA binding"/>
    <property type="evidence" value="ECO:0007669"/>
    <property type="project" value="UniProtKB-KW"/>
</dbReference>
<keyword evidence="10" id="KW-0539">Nucleus</keyword>
<evidence type="ECO:0000256" key="10">
    <source>
        <dbReference type="ARBA" id="ARBA00023242"/>
    </source>
</evidence>
<dbReference type="PROSITE" id="PS00028">
    <property type="entry name" value="ZINC_FINGER_C2H2_1"/>
    <property type="match status" value="2"/>
</dbReference>
<comment type="subcellular location">
    <subcellularLocation>
        <location evidence="1">Nucleus</location>
    </subcellularLocation>
</comment>
<comment type="similarity">
    <text evidence="2">Belongs to the krueppel C2H2-type zinc-finger protein family.</text>
</comment>